<dbReference type="InterPro" id="IPR036873">
    <property type="entry name" value="Rhodanese-like_dom_sf"/>
</dbReference>
<keyword evidence="3" id="KW-1185">Reference proteome</keyword>
<evidence type="ECO:0000313" key="2">
    <source>
        <dbReference type="EMBL" id="MDU0342618.1"/>
    </source>
</evidence>
<dbReference type="SMART" id="SM00450">
    <property type="entry name" value="RHOD"/>
    <property type="match status" value="1"/>
</dbReference>
<dbReference type="RefSeq" id="WP_316020384.1">
    <property type="nucleotide sequence ID" value="NZ_JAWDID010000044.1"/>
</dbReference>
<evidence type="ECO:0000259" key="1">
    <source>
        <dbReference type="PROSITE" id="PS50206"/>
    </source>
</evidence>
<dbReference type="Proteomes" id="UP001254257">
    <property type="component" value="Unassembled WGS sequence"/>
</dbReference>
<feature type="domain" description="Rhodanese" evidence="1">
    <location>
        <begin position="33"/>
        <end position="130"/>
    </location>
</feature>
<sequence>MPQTITKGYKALLAEAEAKVKTLSVEEAQALSGRDDTVFVDLRDPREREREGKMPGAFHCPRGMLEFWIDPESPYAKPVFQEDKQFVFFCAGGWRSALAAQVAQEMGLKPVSHIAGGFGAWKKAGAPFEEPEPRKG</sequence>
<organism evidence="2 3">
    <name type="scientific">Bosea rubneri</name>
    <dbReference type="NCBI Taxonomy" id="3075434"/>
    <lineage>
        <taxon>Bacteria</taxon>
        <taxon>Pseudomonadati</taxon>
        <taxon>Pseudomonadota</taxon>
        <taxon>Alphaproteobacteria</taxon>
        <taxon>Hyphomicrobiales</taxon>
        <taxon>Boseaceae</taxon>
        <taxon>Bosea</taxon>
    </lineage>
</organism>
<dbReference type="Gene3D" id="3.40.250.10">
    <property type="entry name" value="Rhodanese-like domain"/>
    <property type="match status" value="1"/>
</dbReference>
<dbReference type="PROSITE" id="PS50206">
    <property type="entry name" value="RHODANESE_3"/>
    <property type="match status" value="1"/>
</dbReference>
<reference evidence="2 3" key="1">
    <citation type="submission" date="2023-09" db="EMBL/GenBank/DDBJ databases">
        <title>Whole genome shotgun sequencing (WGS) of Bosea sp. ZW T0_25, isolated from stored onions (Allium cepa).</title>
        <authorList>
            <person name="Stoll D.A."/>
            <person name="Huch M."/>
        </authorList>
    </citation>
    <scope>NUCLEOTIDE SEQUENCE [LARGE SCALE GENOMIC DNA]</scope>
    <source>
        <strain evidence="2 3">ZW T0_25</strain>
    </source>
</reference>
<name>A0ABU3SCU2_9HYPH</name>
<protein>
    <submittedName>
        <fullName evidence="2">Rhodanese-like domain-containing protein</fullName>
    </submittedName>
</protein>
<gene>
    <name evidence="2" type="ORF">RKE40_22200</name>
</gene>
<dbReference type="InterPro" id="IPR001763">
    <property type="entry name" value="Rhodanese-like_dom"/>
</dbReference>
<proteinExistence type="predicted"/>
<dbReference type="SUPFAM" id="SSF52821">
    <property type="entry name" value="Rhodanese/Cell cycle control phosphatase"/>
    <property type="match status" value="1"/>
</dbReference>
<dbReference type="CDD" id="cd01447">
    <property type="entry name" value="Polysulfide_ST"/>
    <property type="match status" value="1"/>
</dbReference>
<accession>A0ABU3SCU2</accession>
<evidence type="ECO:0000313" key="3">
    <source>
        <dbReference type="Proteomes" id="UP001254257"/>
    </source>
</evidence>
<dbReference type="Pfam" id="PF00581">
    <property type="entry name" value="Rhodanese"/>
    <property type="match status" value="1"/>
</dbReference>
<dbReference type="PANTHER" id="PTHR44086">
    <property type="entry name" value="THIOSULFATE SULFURTRANSFERASE RDL2, MITOCHONDRIAL-RELATED"/>
    <property type="match status" value="1"/>
</dbReference>
<dbReference type="EMBL" id="JAWDID010000044">
    <property type="protein sequence ID" value="MDU0342618.1"/>
    <property type="molecule type" value="Genomic_DNA"/>
</dbReference>
<comment type="caution">
    <text evidence="2">The sequence shown here is derived from an EMBL/GenBank/DDBJ whole genome shotgun (WGS) entry which is preliminary data.</text>
</comment>
<dbReference type="PANTHER" id="PTHR44086:SF13">
    <property type="entry name" value="THIOSULFATE SULFURTRANSFERASE PSPE"/>
    <property type="match status" value="1"/>
</dbReference>